<evidence type="ECO:0000313" key="2">
    <source>
        <dbReference type="EMBL" id="KAF2015826.1"/>
    </source>
</evidence>
<feature type="compositionally biased region" description="Low complexity" evidence="1">
    <location>
        <begin position="90"/>
        <end position="99"/>
    </location>
</feature>
<reference evidence="2" key="1">
    <citation type="journal article" date="2020" name="Stud. Mycol.">
        <title>101 Dothideomycetes genomes: a test case for predicting lifestyles and emergence of pathogens.</title>
        <authorList>
            <person name="Haridas S."/>
            <person name="Albert R."/>
            <person name="Binder M."/>
            <person name="Bloem J."/>
            <person name="Labutti K."/>
            <person name="Salamov A."/>
            <person name="Andreopoulos B."/>
            <person name="Baker S."/>
            <person name="Barry K."/>
            <person name="Bills G."/>
            <person name="Bluhm B."/>
            <person name="Cannon C."/>
            <person name="Castanera R."/>
            <person name="Culley D."/>
            <person name="Daum C."/>
            <person name="Ezra D."/>
            <person name="Gonzalez J."/>
            <person name="Henrissat B."/>
            <person name="Kuo A."/>
            <person name="Liang C."/>
            <person name="Lipzen A."/>
            <person name="Lutzoni F."/>
            <person name="Magnuson J."/>
            <person name="Mondo S."/>
            <person name="Nolan M."/>
            <person name="Ohm R."/>
            <person name="Pangilinan J."/>
            <person name="Park H.-J."/>
            <person name="Ramirez L."/>
            <person name="Alfaro M."/>
            <person name="Sun H."/>
            <person name="Tritt A."/>
            <person name="Yoshinaga Y."/>
            <person name="Zwiers L.-H."/>
            <person name="Turgeon B."/>
            <person name="Goodwin S."/>
            <person name="Spatafora J."/>
            <person name="Crous P."/>
            <person name="Grigoriev I."/>
        </authorList>
    </citation>
    <scope>NUCLEOTIDE SEQUENCE</scope>
    <source>
        <strain evidence="2">CBS 175.79</strain>
    </source>
</reference>
<keyword evidence="3" id="KW-1185">Reference proteome</keyword>
<sequence length="289" mass="32279">MHPQSSSSPERPSKFKILRRWRAPRPPTPRWKTFVPSDADFDAPPVPCLSFFEPDTPLEPEHRAGPTYYESQLSRMAIFAEKTSSRHRSSSQATQSTQADTEIDTISRLGSGVLTPWHSPQSFMEDPQSDEEDIEELECENGISYAPLELTLPSPLLSPRWMFPREAPCLRLTRCSSISLSSQSQTSTTSSSTSFSSSISSSLSLPSSTTSRCNSTCESEELHIEPPRSPFKLGWDVDSPVRLHFGNFKRDSGALRNSIIERRLGLRVEGAEDTARWSGTRIDSIRRGG</sequence>
<feature type="region of interest" description="Disordered" evidence="1">
    <location>
        <begin position="1"/>
        <end position="37"/>
    </location>
</feature>
<dbReference type="AlphaFoldDB" id="A0A6A5XSE7"/>
<gene>
    <name evidence="2" type="ORF">BU24DRAFT_422127</name>
</gene>
<dbReference type="GeneID" id="54285300"/>
<feature type="compositionally biased region" description="Basic residues" evidence="1">
    <location>
        <begin position="14"/>
        <end position="23"/>
    </location>
</feature>
<feature type="region of interest" description="Disordered" evidence="1">
    <location>
        <begin position="82"/>
        <end position="135"/>
    </location>
</feature>
<dbReference type="EMBL" id="ML978069">
    <property type="protein sequence ID" value="KAF2015826.1"/>
    <property type="molecule type" value="Genomic_DNA"/>
</dbReference>
<dbReference type="OrthoDB" id="10633068at2759"/>
<dbReference type="RefSeq" id="XP_033384165.1">
    <property type="nucleotide sequence ID" value="XM_033527903.1"/>
</dbReference>
<organism evidence="2 3">
    <name type="scientific">Aaosphaeria arxii CBS 175.79</name>
    <dbReference type="NCBI Taxonomy" id="1450172"/>
    <lineage>
        <taxon>Eukaryota</taxon>
        <taxon>Fungi</taxon>
        <taxon>Dikarya</taxon>
        <taxon>Ascomycota</taxon>
        <taxon>Pezizomycotina</taxon>
        <taxon>Dothideomycetes</taxon>
        <taxon>Pleosporomycetidae</taxon>
        <taxon>Pleosporales</taxon>
        <taxon>Pleosporales incertae sedis</taxon>
        <taxon>Aaosphaeria</taxon>
    </lineage>
</organism>
<feature type="region of interest" description="Disordered" evidence="1">
    <location>
        <begin position="181"/>
        <end position="212"/>
    </location>
</feature>
<feature type="compositionally biased region" description="Polar residues" evidence="1">
    <location>
        <begin position="1"/>
        <end position="10"/>
    </location>
</feature>
<proteinExistence type="predicted"/>
<feature type="compositionally biased region" description="Low complexity" evidence="1">
    <location>
        <begin position="181"/>
        <end position="211"/>
    </location>
</feature>
<protein>
    <submittedName>
        <fullName evidence="2">Uncharacterized protein</fullName>
    </submittedName>
</protein>
<evidence type="ECO:0000313" key="3">
    <source>
        <dbReference type="Proteomes" id="UP000799778"/>
    </source>
</evidence>
<dbReference type="Proteomes" id="UP000799778">
    <property type="component" value="Unassembled WGS sequence"/>
</dbReference>
<accession>A0A6A5XSE7</accession>
<name>A0A6A5XSE7_9PLEO</name>
<evidence type="ECO:0000256" key="1">
    <source>
        <dbReference type="SAM" id="MobiDB-lite"/>
    </source>
</evidence>